<organism evidence="2 3">
    <name type="scientific">Chryseobacterium gallinarum</name>
    <dbReference type="NCBI Taxonomy" id="1324352"/>
    <lineage>
        <taxon>Bacteria</taxon>
        <taxon>Pseudomonadati</taxon>
        <taxon>Bacteroidota</taxon>
        <taxon>Flavobacteriia</taxon>
        <taxon>Flavobacteriales</taxon>
        <taxon>Weeksellaceae</taxon>
        <taxon>Chryseobacterium group</taxon>
        <taxon>Chryseobacterium</taxon>
    </lineage>
</organism>
<keyword evidence="1" id="KW-0472">Membrane</keyword>
<evidence type="ECO:0000313" key="3">
    <source>
        <dbReference type="Proteomes" id="UP000501570"/>
    </source>
</evidence>
<dbReference type="RefSeq" id="WP_168238293.1">
    <property type="nucleotide sequence ID" value="NZ_CP050995.1"/>
</dbReference>
<feature type="transmembrane region" description="Helical" evidence="1">
    <location>
        <begin position="74"/>
        <end position="94"/>
    </location>
</feature>
<accession>A0ABX6KRK9</accession>
<evidence type="ECO:0008006" key="4">
    <source>
        <dbReference type="Google" id="ProtNLM"/>
    </source>
</evidence>
<keyword evidence="1" id="KW-0812">Transmembrane</keyword>
<feature type="transmembrane region" description="Helical" evidence="1">
    <location>
        <begin position="43"/>
        <end position="62"/>
    </location>
</feature>
<evidence type="ECO:0000313" key="2">
    <source>
        <dbReference type="EMBL" id="QIY90761.1"/>
    </source>
</evidence>
<reference evidence="2 3" key="1">
    <citation type="submission" date="2019-09" db="EMBL/GenBank/DDBJ databases">
        <title>FDA dAtabase for Regulatory Grade micrObial Sequences (FDA-ARGOS): Supporting development and validation of Infectious Disease Dx tests.</title>
        <authorList>
            <person name="Sciortino C."/>
            <person name="Tallon L."/>
            <person name="Sadzewicz L."/>
            <person name="Vavikolanu K."/>
            <person name="Mehta A."/>
            <person name="Aluvathingal J."/>
            <person name="Nadendla S."/>
            <person name="Nandy P."/>
            <person name="Geyer C."/>
            <person name="Yan Y."/>
            <person name="Sichtig H."/>
        </authorList>
    </citation>
    <scope>NUCLEOTIDE SEQUENCE [LARGE SCALE GENOMIC DNA]</scope>
    <source>
        <strain evidence="2 3">FDAARGOS_636</strain>
    </source>
</reference>
<evidence type="ECO:0000256" key="1">
    <source>
        <dbReference type="SAM" id="Phobius"/>
    </source>
</evidence>
<gene>
    <name evidence="2" type="ORF">FOB44_08815</name>
</gene>
<keyword evidence="3" id="KW-1185">Reference proteome</keyword>
<proteinExistence type="predicted"/>
<keyword evidence="1" id="KW-1133">Transmembrane helix</keyword>
<name>A0ABX6KRK9_CHRGL</name>
<protein>
    <recommendedName>
        <fullName evidence="4">Calcium:proton antiporter</fullName>
    </recommendedName>
</protein>
<sequence>MESHHISEELQKNILISLVFTIVYAGLLAVYENVPISQASDFLIVLFIVCSLVLSTSAIYFAGKSYQKTKMSSVVLIIINSIGLLLPLIILLLLI</sequence>
<dbReference type="EMBL" id="CP050995">
    <property type="protein sequence ID" value="QIY90761.1"/>
    <property type="molecule type" value="Genomic_DNA"/>
</dbReference>
<dbReference type="Proteomes" id="UP000501570">
    <property type="component" value="Chromosome"/>
</dbReference>
<feature type="transmembrane region" description="Helical" evidence="1">
    <location>
        <begin position="12"/>
        <end position="31"/>
    </location>
</feature>